<dbReference type="PANTHER" id="PTHR33055">
    <property type="entry name" value="TRANSPOSASE FOR INSERTION SEQUENCE ELEMENT IS1111A"/>
    <property type="match status" value="1"/>
</dbReference>
<dbReference type="Proteomes" id="UP000004508">
    <property type="component" value="Unassembled WGS sequence"/>
</dbReference>
<dbReference type="PANTHER" id="PTHR33055:SF15">
    <property type="entry name" value="TRANSPOSASE-RELATED"/>
    <property type="match status" value="1"/>
</dbReference>
<protein>
    <submittedName>
        <fullName evidence="2">Transposase IS111A/IS1328/IS1533</fullName>
    </submittedName>
</protein>
<dbReference type="RefSeq" id="WP_007918347.1">
    <property type="nucleotide sequence ID" value="NZ_ADVG01000004.1"/>
</dbReference>
<feature type="domain" description="Transposase IS110-like N-terminal" evidence="1">
    <location>
        <begin position="19"/>
        <end position="176"/>
    </location>
</feature>
<keyword evidence="3" id="KW-1185">Reference proteome</keyword>
<comment type="caution">
    <text evidence="2">The sequence shown here is derived from an EMBL/GenBank/DDBJ whole genome shotgun (WGS) entry which is preliminary data.</text>
</comment>
<evidence type="ECO:0000259" key="1">
    <source>
        <dbReference type="Pfam" id="PF01548"/>
    </source>
</evidence>
<proteinExistence type="predicted"/>
<dbReference type="InParanoid" id="D6U3D6"/>
<evidence type="ECO:0000313" key="2">
    <source>
        <dbReference type="EMBL" id="EFH81140.1"/>
    </source>
</evidence>
<accession>D6U3D6</accession>
<dbReference type="InterPro" id="IPR047650">
    <property type="entry name" value="Transpos_IS110"/>
</dbReference>
<dbReference type="GO" id="GO:0003677">
    <property type="term" value="F:DNA binding"/>
    <property type="evidence" value="ECO:0007669"/>
    <property type="project" value="InterPro"/>
</dbReference>
<dbReference type="AlphaFoldDB" id="D6U3D6"/>
<dbReference type="Pfam" id="PF01548">
    <property type="entry name" value="DEDD_Tnp_IS110"/>
    <property type="match status" value="1"/>
</dbReference>
<organism evidence="2 3">
    <name type="scientific">Ktedonobacter racemifer DSM 44963</name>
    <dbReference type="NCBI Taxonomy" id="485913"/>
    <lineage>
        <taxon>Bacteria</taxon>
        <taxon>Bacillati</taxon>
        <taxon>Chloroflexota</taxon>
        <taxon>Ktedonobacteria</taxon>
        <taxon>Ktedonobacterales</taxon>
        <taxon>Ktedonobacteraceae</taxon>
        <taxon>Ktedonobacter</taxon>
    </lineage>
</organism>
<dbReference type="InterPro" id="IPR002525">
    <property type="entry name" value="Transp_IS110-like_N"/>
</dbReference>
<dbReference type="STRING" id="485913.Krac_1833"/>
<dbReference type="GO" id="GO:0006313">
    <property type="term" value="P:DNA transposition"/>
    <property type="evidence" value="ECO:0007669"/>
    <property type="project" value="InterPro"/>
</dbReference>
<dbReference type="eggNOG" id="COG3547">
    <property type="taxonomic scope" value="Bacteria"/>
</dbReference>
<evidence type="ECO:0000313" key="3">
    <source>
        <dbReference type="Proteomes" id="UP000004508"/>
    </source>
</evidence>
<sequence>MADPATSVVLDPSSFSYVVGIDLGSEACCFTVLTPQKQVVIKPRGFANAASGFHQLQAQLARLERDPSRIVVGLEATSRYGENLFHFLQQQGYHLCLLHPRQTHEFAKQRGLRAKTDRLDAATIARVLLSGEARVGYVPTQHIASYRELVRLHTRLSDEIARDKNEIQGLLVVLFPEFTQVFADPCRMTATAVLQAYPSARTIRAAGVDAIAAILHATAPHNYGRETAQRLVDVAHQSVSSGLAVEARELSLQIWCEQLRSTQVHLEQIDAQIERLLSDDGEVTPQRRQILINRLWSQWFVQELLACKLVPRAITCVLPICPRTDISSETKRQVFSPLRWYVDVGSMFRKPSARDQNMEKKRFFCAQAQINGLVKPGHGPLIPILCHPARIKAMGRDWYFSVVTPEGGDRIERRR</sequence>
<name>D6U3D6_KTERA</name>
<gene>
    <name evidence="2" type="ORF">Krac_1833</name>
</gene>
<reference evidence="2 3" key="1">
    <citation type="journal article" date="2011" name="Stand. Genomic Sci.">
        <title>Non-contiguous finished genome sequence and contextual data of the filamentous soil bacterium Ktedonobacter racemifer type strain (SOSP1-21).</title>
        <authorList>
            <person name="Chang Y.J."/>
            <person name="Land M."/>
            <person name="Hauser L."/>
            <person name="Chertkov O."/>
            <person name="Del Rio T.G."/>
            <person name="Nolan M."/>
            <person name="Copeland A."/>
            <person name="Tice H."/>
            <person name="Cheng J.F."/>
            <person name="Lucas S."/>
            <person name="Han C."/>
            <person name="Goodwin L."/>
            <person name="Pitluck S."/>
            <person name="Ivanova N."/>
            <person name="Ovchinikova G."/>
            <person name="Pati A."/>
            <person name="Chen A."/>
            <person name="Palaniappan K."/>
            <person name="Mavromatis K."/>
            <person name="Liolios K."/>
            <person name="Brettin T."/>
            <person name="Fiebig A."/>
            <person name="Rohde M."/>
            <person name="Abt B."/>
            <person name="Goker M."/>
            <person name="Detter J.C."/>
            <person name="Woyke T."/>
            <person name="Bristow J."/>
            <person name="Eisen J.A."/>
            <person name="Markowitz V."/>
            <person name="Hugenholtz P."/>
            <person name="Kyrpides N.C."/>
            <person name="Klenk H.P."/>
            <person name="Lapidus A."/>
        </authorList>
    </citation>
    <scope>NUCLEOTIDE SEQUENCE [LARGE SCALE GENOMIC DNA]</scope>
    <source>
        <strain evidence="3">DSM 44963</strain>
    </source>
</reference>
<dbReference type="GO" id="GO:0004803">
    <property type="term" value="F:transposase activity"/>
    <property type="evidence" value="ECO:0007669"/>
    <property type="project" value="InterPro"/>
</dbReference>
<dbReference type="EMBL" id="ADVG01000004">
    <property type="protein sequence ID" value="EFH81140.1"/>
    <property type="molecule type" value="Genomic_DNA"/>
</dbReference>